<dbReference type="GO" id="GO:0016301">
    <property type="term" value="F:kinase activity"/>
    <property type="evidence" value="ECO:0007669"/>
    <property type="project" value="UniProtKB-KW"/>
</dbReference>
<evidence type="ECO:0000313" key="1">
    <source>
        <dbReference type="EMBL" id="UUI65528.1"/>
    </source>
</evidence>
<proteinExistence type="predicted"/>
<sequence length="170" mass="18685">MGRANHLVEGLSGTGKSSVCRELRRRGFQAVDGDRELAYPGDPQTGAPLAVSGRDDHIWDVAKVRALMADQGEEVTFFCGGSRNFPAFVDAFDTVLVLEVDLATLHRRLDARPDEHWRDGRPTDRALLTRWHRTRETVPAGVVIDATAPLGQVVDEILRRCGAVPRSDAS</sequence>
<dbReference type="Gene3D" id="3.40.50.300">
    <property type="entry name" value="P-loop containing nucleotide triphosphate hydrolases"/>
    <property type="match status" value="1"/>
</dbReference>
<dbReference type="Pfam" id="PF13238">
    <property type="entry name" value="AAA_18"/>
    <property type="match status" value="1"/>
</dbReference>
<gene>
    <name evidence="1" type="ORF">NP075_01950</name>
</gene>
<keyword evidence="2" id="KW-1185">Reference proteome</keyword>
<name>A0ABY5KAT3_9CELL</name>
<keyword evidence="1" id="KW-0418">Kinase</keyword>
<evidence type="ECO:0000313" key="2">
    <source>
        <dbReference type="Proteomes" id="UP001317322"/>
    </source>
</evidence>
<dbReference type="EMBL" id="CP101989">
    <property type="protein sequence ID" value="UUI65528.1"/>
    <property type="molecule type" value="Genomic_DNA"/>
</dbReference>
<dbReference type="Proteomes" id="UP001317322">
    <property type="component" value="Chromosome"/>
</dbReference>
<reference evidence="1 2" key="1">
    <citation type="submission" date="2022-07" db="EMBL/GenBank/DDBJ databases">
        <title>Novel species in genus cellulomonas.</title>
        <authorList>
            <person name="Ye L."/>
        </authorList>
    </citation>
    <scope>NUCLEOTIDE SEQUENCE [LARGE SCALE GENOMIC DNA]</scope>
    <source>
        <strain evidence="2">zg-Y908</strain>
    </source>
</reference>
<accession>A0ABY5KAT3</accession>
<organism evidence="1 2">
    <name type="scientific">Cellulomonas wangsupingiae</name>
    <dbReference type="NCBI Taxonomy" id="2968085"/>
    <lineage>
        <taxon>Bacteria</taxon>
        <taxon>Bacillati</taxon>
        <taxon>Actinomycetota</taxon>
        <taxon>Actinomycetes</taxon>
        <taxon>Micrococcales</taxon>
        <taxon>Cellulomonadaceae</taxon>
        <taxon>Cellulomonas</taxon>
    </lineage>
</organism>
<dbReference type="SUPFAM" id="SSF52540">
    <property type="entry name" value="P-loop containing nucleoside triphosphate hydrolases"/>
    <property type="match status" value="1"/>
</dbReference>
<protein>
    <submittedName>
        <fullName evidence="1">Nucleoside kinase</fullName>
    </submittedName>
</protein>
<keyword evidence="1" id="KW-0808">Transferase</keyword>
<dbReference type="InterPro" id="IPR027417">
    <property type="entry name" value="P-loop_NTPase"/>
</dbReference>
<dbReference type="RefSeq" id="WP_227564823.1">
    <property type="nucleotide sequence ID" value="NZ_CP101989.1"/>
</dbReference>